<feature type="non-terminal residue" evidence="1">
    <location>
        <position position="1"/>
    </location>
</feature>
<evidence type="ECO:0000313" key="1">
    <source>
        <dbReference type="EMBL" id="CAF1680011.1"/>
    </source>
</evidence>
<protein>
    <submittedName>
        <fullName evidence="1">Uncharacterized protein</fullName>
    </submittedName>
</protein>
<sequence>VMDLCRSILISSRIFSFGLDHSPSRSLIRGLARSTNGRFTFIPLGTGADIHVAEHLQKALESCITDVKV</sequence>
<reference evidence="1" key="1">
    <citation type="submission" date="2021-02" db="EMBL/GenBank/DDBJ databases">
        <authorList>
            <person name="Nowell W R."/>
        </authorList>
    </citation>
    <scope>NUCLEOTIDE SEQUENCE</scope>
</reference>
<dbReference type="EMBL" id="CAJOBJ010194349">
    <property type="protein sequence ID" value="CAF4964161.1"/>
    <property type="molecule type" value="Genomic_DNA"/>
</dbReference>
<dbReference type="Proteomes" id="UP000663834">
    <property type="component" value="Unassembled WGS sequence"/>
</dbReference>
<dbReference type="AlphaFoldDB" id="A0A816GYE3"/>
<gene>
    <name evidence="2" type="ORF">GIL414_LOCUS55033</name>
    <name evidence="1" type="ORF">KQP761_LOCUS36315</name>
</gene>
<dbReference type="Proteomes" id="UP000681720">
    <property type="component" value="Unassembled WGS sequence"/>
</dbReference>
<dbReference type="OrthoDB" id="10056521at2759"/>
<evidence type="ECO:0000313" key="2">
    <source>
        <dbReference type="EMBL" id="CAF4964161.1"/>
    </source>
</evidence>
<organism evidence="1 3">
    <name type="scientific">Rotaria magnacalcarata</name>
    <dbReference type="NCBI Taxonomy" id="392030"/>
    <lineage>
        <taxon>Eukaryota</taxon>
        <taxon>Metazoa</taxon>
        <taxon>Spiralia</taxon>
        <taxon>Gnathifera</taxon>
        <taxon>Rotifera</taxon>
        <taxon>Eurotatoria</taxon>
        <taxon>Bdelloidea</taxon>
        <taxon>Philodinida</taxon>
        <taxon>Philodinidae</taxon>
        <taxon>Rotaria</taxon>
    </lineage>
</organism>
<dbReference type="EMBL" id="CAJNOW010020548">
    <property type="protein sequence ID" value="CAF1680011.1"/>
    <property type="molecule type" value="Genomic_DNA"/>
</dbReference>
<name>A0A816GYE3_9BILA</name>
<evidence type="ECO:0000313" key="3">
    <source>
        <dbReference type="Proteomes" id="UP000663834"/>
    </source>
</evidence>
<accession>A0A816GYE3</accession>
<comment type="caution">
    <text evidence="1">The sequence shown here is derived from an EMBL/GenBank/DDBJ whole genome shotgun (WGS) entry which is preliminary data.</text>
</comment>
<proteinExistence type="predicted"/>